<dbReference type="EMBL" id="KL584771">
    <property type="protein sequence ID" value="KEQ92284.1"/>
    <property type="molecule type" value="Genomic_DNA"/>
</dbReference>
<dbReference type="HOGENOM" id="CLU_005620_1_0_1"/>
<dbReference type="InterPro" id="IPR055335">
    <property type="entry name" value="Ucp6/RUP1"/>
</dbReference>
<organism evidence="3 4">
    <name type="scientific">Aureobasidium subglaciale (strain EXF-2481)</name>
    <name type="common">Aureobasidium pullulans var. subglaciale</name>
    <dbReference type="NCBI Taxonomy" id="1043005"/>
    <lineage>
        <taxon>Eukaryota</taxon>
        <taxon>Fungi</taxon>
        <taxon>Dikarya</taxon>
        <taxon>Ascomycota</taxon>
        <taxon>Pezizomycotina</taxon>
        <taxon>Dothideomycetes</taxon>
        <taxon>Dothideomycetidae</taxon>
        <taxon>Dothideales</taxon>
        <taxon>Saccotheciaceae</taxon>
        <taxon>Aureobasidium</taxon>
    </lineage>
</organism>
<dbReference type="AlphaFoldDB" id="A0A074Y8G6"/>
<dbReference type="InterPro" id="IPR003903">
    <property type="entry name" value="UIM_dom"/>
</dbReference>
<evidence type="ECO:0008006" key="5">
    <source>
        <dbReference type="Google" id="ProtNLM"/>
    </source>
</evidence>
<feature type="compositionally biased region" description="Polar residues" evidence="2">
    <location>
        <begin position="71"/>
        <end position="82"/>
    </location>
</feature>
<gene>
    <name evidence="3" type="ORF">AUEXF2481DRAFT_7685</name>
</gene>
<protein>
    <recommendedName>
        <fullName evidence="5">UBA domain-containing protein</fullName>
    </recommendedName>
</protein>
<name>A0A074Y8G6_AURSE</name>
<feature type="region of interest" description="Disordered" evidence="2">
    <location>
        <begin position="59"/>
        <end position="150"/>
    </location>
</feature>
<sequence length="796" mass="88032">MAEANSQAVAELTGISGCTDDVARRWLKIKNNDADAAMNAIFDGEDLDKAESTVTWSETDFSAGRDGTTAFGPQNYSYNEQNLRPLGHSAAPTRGNSPAPSLRQPSNKDDEDADMQRAIAASQQGSTGVTLPNANFQPAMGDHYDPSKWSMTTVNVDSQQASEIIPDLEPHERKNEPGEPRFLKQLPSGDYLPNLLTIAHYIPMARKALLAPHKTYSSYGTDPEWWKGHGISLPKIVSTVSGAPLEPATTNQDEILAEMQRLMALLDESERSYGSADTLVRLAGTDSGCILDRVLRTWEQASLDSMEEYFNDDKFFVFHSIVGTTDPQGMATTDLFSLPLFVKSGPDAPSTELASIMDDALWDTGDEAASYDNYIDHCAQVLPIRLTQNDTSKDTLNVIIPPILYVDKYLKENADATREVRKQMAQSKKKIDKIEMAQFRLKNYRHSQKGNLSSSQLMKHARGYFSGATRRNMIEEREGAGAGGDTDIPPPLEHHGAIAEQLEAVCKDVDAKLEALEQEREKARKALAQLSQETGLAQENLKHRYTLRGVSTKSHVTYLLQPRDPLDGSLVDDEDAPEGMQWWRIEYDVHTNGAKVIKTKSAQDDVIRAVELEHNQALLVYASDHAISDEHDVELTTALEEFIHHDDESFEAELQMNGFGHGNVYPAYEGVSQRRGSGDSTAANFGNDDAPPSYEPPPYDAGIEYGRIPNNMQDSKDAVMDGTHSPPAHEIRLEQEDIQHTEANKGGVEMIEKAHEEPSLYRFGSDGSKMTKKVGDDAMAGIKVQNEEVDLIDFKD</sequence>
<dbReference type="GO" id="GO:0005829">
    <property type="term" value="C:cytosol"/>
    <property type="evidence" value="ECO:0007669"/>
    <property type="project" value="TreeGrafter"/>
</dbReference>
<dbReference type="GeneID" id="25371369"/>
<evidence type="ECO:0000313" key="3">
    <source>
        <dbReference type="EMBL" id="KEQ92284.1"/>
    </source>
</evidence>
<dbReference type="RefSeq" id="XP_013340753.1">
    <property type="nucleotide sequence ID" value="XM_013485299.1"/>
</dbReference>
<reference evidence="3 4" key="1">
    <citation type="journal article" date="2014" name="BMC Genomics">
        <title>Genome sequencing of four Aureobasidium pullulans varieties: biotechnological potential, stress tolerance, and description of new species.</title>
        <authorList>
            <person name="Gostin Ar C."/>
            <person name="Ohm R.A."/>
            <person name="Kogej T."/>
            <person name="Sonjak S."/>
            <person name="Turk M."/>
            <person name="Zajc J."/>
            <person name="Zalar P."/>
            <person name="Grube M."/>
            <person name="Sun H."/>
            <person name="Han J."/>
            <person name="Sharma A."/>
            <person name="Chiniquy J."/>
            <person name="Ngan C.Y."/>
            <person name="Lipzen A."/>
            <person name="Barry K."/>
            <person name="Grigoriev I.V."/>
            <person name="Gunde-Cimerman N."/>
        </authorList>
    </citation>
    <scope>NUCLEOTIDE SEQUENCE [LARGE SCALE GENOMIC DNA]</scope>
    <source>
        <strain evidence="3 4">EXF-2481</strain>
    </source>
</reference>
<keyword evidence="4" id="KW-1185">Reference proteome</keyword>
<dbReference type="Proteomes" id="UP000030641">
    <property type="component" value="Unassembled WGS sequence"/>
</dbReference>
<dbReference type="GO" id="GO:0005634">
    <property type="term" value="C:nucleus"/>
    <property type="evidence" value="ECO:0007669"/>
    <property type="project" value="TreeGrafter"/>
</dbReference>
<dbReference type="STRING" id="1043005.A0A074Y8G6"/>
<proteinExistence type="predicted"/>
<dbReference type="OrthoDB" id="4489171at2759"/>
<evidence type="ECO:0000256" key="2">
    <source>
        <dbReference type="SAM" id="MobiDB-lite"/>
    </source>
</evidence>
<dbReference type="PANTHER" id="PTHR39597:SF1">
    <property type="entry name" value="UBA DOMAIN-CONTAINING PROTEIN RUP1"/>
    <property type="match status" value="1"/>
</dbReference>
<dbReference type="PANTHER" id="PTHR39597">
    <property type="entry name" value="UBA DOMAIN-CONTAINING PROTEIN RUP1"/>
    <property type="match status" value="1"/>
</dbReference>
<dbReference type="OMA" id="WAMTLFN"/>
<feature type="compositionally biased region" description="Polar residues" evidence="2">
    <location>
        <begin position="94"/>
        <end position="105"/>
    </location>
</feature>
<feature type="region of interest" description="Disordered" evidence="2">
    <location>
        <begin position="672"/>
        <end position="693"/>
    </location>
</feature>
<evidence type="ECO:0000313" key="4">
    <source>
        <dbReference type="Proteomes" id="UP000030641"/>
    </source>
</evidence>
<keyword evidence="1" id="KW-0175">Coiled coil</keyword>
<feature type="compositionally biased region" description="Polar residues" evidence="2">
    <location>
        <begin position="121"/>
        <end position="136"/>
    </location>
</feature>
<feature type="compositionally biased region" description="Polar residues" evidence="2">
    <location>
        <begin position="674"/>
        <end position="684"/>
    </location>
</feature>
<feature type="coiled-coil region" evidence="1">
    <location>
        <begin position="499"/>
        <end position="540"/>
    </location>
</feature>
<accession>A0A074Y8G6</accession>
<evidence type="ECO:0000256" key="1">
    <source>
        <dbReference type="SAM" id="Coils"/>
    </source>
</evidence>
<dbReference type="GO" id="GO:0016579">
    <property type="term" value="P:protein deubiquitination"/>
    <property type="evidence" value="ECO:0007669"/>
    <property type="project" value="TreeGrafter"/>
</dbReference>
<dbReference type="Pfam" id="PF02809">
    <property type="entry name" value="UIM"/>
    <property type="match status" value="1"/>
</dbReference>
<dbReference type="InParanoid" id="A0A074Y8G6"/>